<protein>
    <submittedName>
        <fullName evidence="1">Uncharacterized protein</fullName>
    </submittedName>
</protein>
<proteinExistence type="predicted"/>
<accession>A0ABU3RKD6</accession>
<sequence>MKVYLLLNIEVFLNLTDNDYNMGKFRGKSVKDTWQAPEVEEFKKKRKEV</sequence>
<organism evidence="1 2">
    <name type="scientific">Paenibacillus violae</name>
    <dbReference type="NCBI Taxonomy" id="3077234"/>
    <lineage>
        <taxon>Bacteria</taxon>
        <taxon>Bacillati</taxon>
        <taxon>Bacillota</taxon>
        <taxon>Bacilli</taxon>
        <taxon>Bacillales</taxon>
        <taxon>Paenibacillaceae</taxon>
        <taxon>Paenibacillus</taxon>
    </lineage>
</organism>
<dbReference type="Proteomes" id="UP001260980">
    <property type="component" value="Unassembled WGS sequence"/>
</dbReference>
<dbReference type="EMBL" id="JAWCUD010000011">
    <property type="protein sequence ID" value="MDU0204755.1"/>
    <property type="molecule type" value="Genomic_DNA"/>
</dbReference>
<evidence type="ECO:0000313" key="1">
    <source>
        <dbReference type="EMBL" id="MDU0204755.1"/>
    </source>
</evidence>
<evidence type="ECO:0000313" key="2">
    <source>
        <dbReference type="Proteomes" id="UP001260980"/>
    </source>
</evidence>
<gene>
    <name evidence="1" type="ORF">RQP52_27070</name>
</gene>
<comment type="caution">
    <text evidence="1">The sequence shown here is derived from an EMBL/GenBank/DDBJ whole genome shotgun (WGS) entry which is preliminary data.</text>
</comment>
<keyword evidence="2" id="KW-1185">Reference proteome</keyword>
<name>A0ABU3RKD6_9BACL</name>
<reference evidence="1 2" key="1">
    <citation type="submission" date="2023-10" db="EMBL/GenBank/DDBJ databases">
        <title>Paenibacillus strain PFR10 Genome sequencing and assembly.</title>
        <authorList>
            <person name="Kim I."/>
        </authorList>
    </citation>
    <scope>NUCLEOTIDE SEQUENCE [LARGE SCALE GENOMIC DNA]</scope>
    <source>
        <strain evidence="1 2">PFR10</strain>
    </source>
</reference>